<evidence type="ECO:0000256" key="6">
    <source>
        <dbReference type="ARBA" id="ARBA00013023"/>
    </source>
</evidence>
<dbReference type="GO" id="GO:0008841">
    <property type="term" value="F:dihydrofolate synthase activity"/>
    <property type="evidence" value="ECO:0007669"/>
    <property type="project" value="UniProtKB-EC"/>
</dbReference>
<evidence type="ECO:0000256" key="11">
    <source>
        <dbReference type="ARBA" id="ARBA00022741"/>
    </source>
</evidence>
<evidence type="ECO:0000256" key="14">
    <source>
        <dbReference type="ARBA" id="ARBA00022909"/>
    </source>
</evidence>
<dbReference type="Proteomes" id="UP000886740">
    <property type="component" value="Unassembled WGS sequence"/>
</dbReference>
<comment type="similarity">
    <text evidence="5 22">Belongs to the folylpolyglutamate synthase family.</text>
</comment>
<evidence type="ECO:0000256" key="5">
    <source>
        <dbReference type="ARBA" id="ARBA00008276"/>
    </source>
</evidence>
<dbReference type="PANTHER" id="PTHR11136:SF0">
    <property type="entry name" value="DIHYDROFOLATE SYNTHETASE-RELATED"/>
    <property type="match status" value="1"/>
</dbReference>
<dbReference type="InterPro" id="IPR004101">
    <property type="entry name" value="Mur_ligase_C"/>
</dbReference>
<reference evidence="25" key="2">
    <citation type="submission" date="2021-04" db="EMBL/GenBank/DDBJ databases">
        <authorList>
            <person name="Gilroy R."/>
        </authorList>
    </citation>
    <scope>NUCLEOTIDE SEQUENCE</scope>
    <source>
        <strain evidence="25">ChiGjej6B6-14162</strain>
    </source>
</reference>
<evidence type="ECO:0000256" key="16">
    <source>
        <dbReference type="ARBA" id="ARBA00030592"/>
    </source>
</evidence>
<dbReference type="GO" id="GO:0004326">
    <property type="term" value="F:tetrahydrofolylpolyglutamate synthase activity"/>
    <property type="evidence" value="ECO:0007669"/>
    <property type="project" value="UniProtKB-EC"/>
</dbReference>
<comment type="pathway">
    <text evidence="4">Cofactor biosynthesis; tetrahydrofolylpolyglutamate biosynthesis.</text>
</comment>
<comment type="catalytic activity">
    <reaction evidence="18">
        <text>(6S)-5,6,7,8-tetrahydrofolyl-(gamma-L-Glu)(n) + L-glutamate + ATP = (6S)-5,6,7,8-tetrahydrofolyl-(gamma-L-Glu)(n+1) + ADP + phosphate + H(+)</text>
        <dbReference type="Rhea" id="RHEA:10580"/>
        <dbReference type="Rhea" id="RHEA-COMP:14738"/>
        <dbReference type="Rhea" id="RHEA-COMP:14740"/>
        <dbReference type="ChEBI" id="CHEBI:15378"/>
        <dbReference type="ChEBI" id="CHEBI:29985"/>
        <dbReference type="ChEBI" id="CHEBI:30616"/>
        <dbReference type="ChEBI" id="CHEBI:43474"/>
        <dbReference type="ChEBI" id="CHEBI:141005"/>
        <dbReference type="ChEBI" id="CHEBI:456216"/>
        <dbReference type="EC" id="6.3.2.17"/>
    </reaction>
</comment>
<evidence type="ECO:0000256" key="18">
    <source>
        <dbReference type="ARBA" id="ARBA00047493"/>
    </source>
</evidence>
<evidence type="ECO:0000256" key="20">
    <source>
        <dbReference type="ARBA" id="ARBA00049035"/>
    </source>
</evidence>
<evidence type="ECO:0000256" key="21">
    <source>
        <dbReference type="ARBA" id="ARBA00049161"/>
    </source>
</evidence>
<keyword evidence="12 22" id="KW-0067">ATP-binding</keyword>
<evidence type="ECO:0000256" key="9">
    <source>
        <dbReference type="ARBA" id="ARBA00022598"/>
    </source>
</evidence>
<evidence type="ECO:0000256" key="1">
    <source>
        <dbReference type="ARBA" id="ARBA00001946"/>
    </source>
</evidence>
<comment type="catalytic activity">
    <reaction evidence="21">
        <text>7,8-dihydropteroate + L-glutamate + ATP = 7,8-dihydrofolate + ADP + phosphate + H(+)</text>
        <dbReference type="Rhea" id="RHEA:23584"/>
        <dbReference type="ChEBI" id="CHEBI:15378"/>
        <dbReference type="ChEBI" id="CHEBI:17839"/>
        <dbReference type="ChEBI" id="CHEBI:29985"/>
        <dbReference type="ChEBI" id="CHEBI:30616"/>
        <dbReference type="ChEBI" id="CHEBI:43474"/>
        <dbReference type="ChEBI" id="CHEBI:57451"/>
        <dbReference type="ChEBI" id="CHEBI:456216"/>
        <dbReference type="EC" id="6.3.2.12"/>
    </reaction>
</comment>
<evidence type="ECO:0000256" key="4">
    <source>
        <dbReference type="ARBA" id="ARBA00005150"/>
    </source>
</evidence>
<comment type="catalytic activity">
    <reaction evidence="19">
        <text>10-formyltetrahydrofolyl-(gamma-L-Glu)(n) + L-glutamate + ATP = 10-formyltetrahydrofolyl-(gamma-L-Glu)(n+1) + ADP + phosphate + H(+)</text>
        <dbReference type="Rhea" id="RHEA:51904"/>
        <dbReference type="Rhea" id="RHEA-COMP:13088"/>
        <dbReference type="Rhea" id="RHEA-COMP:14300"/>
        <dbReference type="ChEBI" id="CHEBI:15378"/>
        <dbReference type="ChEBI" id="CHEBI:29985"/>
        <dbReference type="ChEBI" id="CHEBI:30616"/>
        <dbReference type="ChEBI" id="CHEBI:43474"/>
        <dbReference type="ChEBI" id="CHEBI:134413"/>
        <dbReference type="ChEBI" id="CHEBI:456216"/>
        <dbReference type="EC" id="6.3.2.17"/>
    </reaction>
</comment>
<proteinExistence type="inferred from homology"/>
<dbReference type="Gene3D" id="3.90.190.20">
    <property type="entry name" value="Mur ligase, C-terminal domain"/>
    <property type="match status" value="1"/>
</dbReference>
<keyword evidence="9 22" id="KW-0436">Ligase</keyword>
<dbReference type="GO" id="GO:0005737">
    <property type="term" value="C:cytoplasm"/>
    <property type="evidence" value="ECO:0007669"/>
    <property type="project" value="TreeGrafter"/>
</dbReference>
<feature type="domain" description="Mur ligase central" evidence="24">
    <location>
        <begin position="51"/>
        <end position="209"/>
    </location>
</feature>
<keyword evidence="14" id="KW-0289">Folate biosynthesis</keyword>
<evidence type="ECO:0000256" key="12">
    <source>
        <dbReference type="ARBA" id="ARBA00022840"/>
    </source>
</evidence>
<name>A0A9D1X9Y1_9BACT</name>
<evidence type="ECO:0000256" key="3">
    <source>
        <dbReference type="ARBA" id="ARBA00004799"/>
    </source>
</evidence>
<dbReference type="InterPro" id="IPR036615">
    <property type="entry name" value="Mur_ligase_C_dom_sf"/>
</dbReference>
<evidence type="ECO:0000256" key="10">
    <source>
        <dbReference type="ARBA" id="ARBA00022723"/>
    </source>
</evidence>
<evidence type="ECO:0000256" key="13">
    <source>
        <dbReference type="ARBA" id="ARBA00022842"/>
    </source>
</evidence>
<dbReference type="PROSITE" id="PS01012">
    <property type="entry name" value="FOLYLPOLYGLU_SYNT_2"/>
    <property type="match status" value="1"/>
</dbReference>
<sequence>MTYEETLHYLYTSTPVFQHSGASAYKPGLGTSIALDNHLGNPHKAYKTIHIAGTNGKGSVSHLLAATLMQAGFTVGLYTSPHLIDFRERIRVNGEMIPKEEVIDFVEKYRSIFEPLHPSFFELTSTLAFDYFRKRKVDYAIIEVGLGGRLDSTNIITPILSVITNISLDHTQFLGDTVEQIAAEKAGIIKPGIPVVIGEADKPSVLEVFKQKATTENAPFHYARQMEGLMDSEGSLGDDGYWHYPATCCGEILGELGGKVQCRNTRTVLAAIQVLRNEIGINIPQEAARKAFAHVVELTGLMGRWQQLHKQPKVICDTGHNVGGWEYLSQHLNHIQKQHTRLHMIVGMVSDKDIDGVLSLMPSNANYLFTQASIPRALPANEMKARGERHGLHGEAFGTVEAAIRHALTIADSNDLIFIGGSTFIVAEALPYFLNETTKNK</sequence>
<comment type="cofactor">
    <cofactor evidence="1">
        <name>Mg(2+)</name>
        <dbReference type="ChEBI" id="CHEBI:18420"/>
    </cofactor>
</comment>
<dbReference type="EC" id="6.3.2.12" evidence="6"/>
<dbReference type="EC" id="6.3.2.17" evidence="7"/>
<evidence type="ECO:0000256" key="17">
    <source>
        <dbReference type="ARBA" id="ARBA00032510"/>
    </source>
</evidence>
<dbReference type="InterPro" id="IPR001645">
    <property type="entry name" value="Folylpolyglutamate_synth"/>
</dbReference>
<dbReference type="SUPFAM" id="SSF53623">
    <property type="entry name" value="MurD-like peptide ligases, catalytic domain"/>
    <property type="match status" value="1"/>
</dbReference>
<evidence type="ECO:0000259" key="24">
    <source>
        <dbReference type="Pfam" id="PF08245"/>
    </source>
</evidence>
<evidence type="ECO:0000313" key="25">
    <source>
        <dbReference type="EMBL" id="HIX75617.1"/>
    </source>
</evidence>
<comment type="caution">
    <text evidence="25">The sequence shown here is derived from an EMBL/GenBank/DDBJ whole genome shotgun (WGS) entry which is preliminary data.</text>
</comment>
<dbReference type="GO" id="GO:0005524">
    <property type="term" value="F:ATP binding"/>
    <property type="evidence" value="ECO:0007669"/>
    <property type="project" value="UniProtKB-KW"/>
</dbReference>
<keyword evidence="11 22" id="KW-0547">Nucleotide-binding</keyword>
<dbReference type="SUPFAM" id="SSF53244">
    <property type="entry name" value="MurD-like peptide ligases, peptide-binding domain"/>
    <property type="match status" value="1"/>
</dbReference>
<reference evidence="25" key="1">
    <citation type="journal article" date="2021" name="PeerJ">
        <title>Extensive microbial diversity within the chicken gut microbiome revealed by metagenomics and culture.</title>
        <authorList>
            <person name="Gilroy R."/>
            <person name="Ravi A."/>
            <person name="Getino M."/>
            <person name="Pursley I."/>
            <person name="Horton D.L."/>
            <person name="Alikhan N.F."/>
            <person name="Baker D."/>
            <person name="Gharbi K."/>
            <person name="Hall N."/>
            <person name="Watson M."/>
            <person name="Adriaenssens E.M."/>
            <person name="Foster-Nyarko E."/>
            <person name="Jarju S."/>
            <person name="Secka A."/>
            <person name="Antonio M."/>
            <person name="Oren A."/>
            <person name="Chaudhuri R.R."/>
            <person name="La Ragione R."/>
            <person name="Hildebrand F."/>
            <person name="Pallen M.J."/>
        </authorList>
    </citation>
    <scope>NUCLEOTIDE SEQUENCE</scope>
    <source>
        <strain evidence="25">ChiGjej6B6-14162</strain>
    </source>
</reference>
<dbReference type="FunFam" id="3.40.1190.10:FF:000011">
    <property type="entry name" value="Folylpolyglutamate synthase/dihydrofolate synthase"/>
    <property type="match status" value="1"/>
</dbReference>
<comment type="catalytic activity">
    <reaction evidence="20">
        <text>(6R)-5,10-methylenetetrahydrofolyl-(gamma-L-Glu)(n) + L-glutamate + ATP = (6R)-5,10-methylenetetrahydrofolyl-(gamma-L-Glu)(n+1) + ADP + phosphate + H(+)</text>
        <dbReference type="Rhea" id="RHEA:51912"/>
        <dbReference type="Rhea" id="RHEA-COMP:13257"/>
        <dbReference type="Rhea" id="RHEA-COMP:13258"/>
        <dbReference type="ChEBI" id="CHEBI:15378"/>
        <dbReference type="ChEBI" id="CHEBI:29985"/>
        <dbReference type="ChEBI" id="CHEBI:30616"/>
        <dbReference type="ChEBI" id="CHEBI:43474"/>
        <dbReference type="ChEBI" id="CHEBI:136572"/>
        <dbReference type="ChEBI" id="CHEBI:456216"/>
        <dbReference type="EC" id="6.3.2.17"/>
    </reaction>
</comment>
<evidence type="ECO:0000256" key="7">
    <source>
        <dbReference type="ARBA" id="ARBA00013025"/>
    </source>
</evidence>
<dbReference type="AlphaFoldDB" id="A0A9D1X9Y1"/>
<evidence type="ECO:0000256" key="19">
    <source>
        <dbReference type="ARBA" id="ARBA00047808"/>
    </source>
</evidence>
<dbReference type="Gene3D" id="3.40.1190.10">
    <property type="entry name" value="Mur-like, catalytic domain"/>
    <property type="match status" value="1"/>
</dbReference>
<dbReference type="EMBL" id="DXEL01000078">
    <property type="protein sequence ID" value="HIX75617.1"/>
    <property type="molecule type" value="Genomic_DNA"/>
</dbReference>
<dbReference type="PANTHER" id="PTHR11136">
    <property type="entry name" value="FOLYLPOLYGLUTAMATE SYNTHASE-RELATED"/>
    <property type="match status" value="1"/>
</dbReference>
<dbReference type="InterPro" id="IPR036565">
    <property type="entry name" value="Mur-like_cat_sf"/>
</dbReference>
<evidence type="ECO:0000313" key="26">
    <source>
        <dbReference type="Proteomes" id="UP000886740"/>
    </source>
</evidence>
<comment type="pathway">
    <text evidence="3">Cofactor biosynthesis; tetrahydrofolate biosynthesis; 7,8-dihydrofolate from 2-amino-4-hydroxy-6-hydroxymethyl-7,8-dihydropteridine diphosphate and 4-aminobenzoate: step 2/2.</text>
</comment>
<accession>A0A9D1X9Y1</accession>
<dbReference type="PIRSF" id="PIRSF001563">
    <property type="entry name" value="Folylpolyglu_synth"/>
    <property type="match status" value="1"/>
</dbReference>
<gene>
    <name evidence="25" type="ORF">H9977_11395</name>
</gene>
<keyword evidence="13" id="KW-0460">Magnesium</keyword>
<protein>
    <recommendedName>
        <fullName evidence="8">Dihydrofolate synthase/folylpolyglutamate synthase</fullName>
        <ecNumber evidence="6">6.3.2.12</ecNumber>
        <ecNumber evidence="7">6.3.2.17</ecNumber>
    </recommendedName>
    <alternativeName>
        <fullName evidence="17">Folylpoly-gamma-glutamate synthetase-dihydrofolate synthetase</fullName>
    </alternativeName>
    <alternativeName>
        <fullName evidence="15">Folylpolyglutamate synthetase</fullName>
    </alternativeName>
    <alternativeName>
        <fullName evidence="16">Tetrahydrofolylpolyglutamate synthase</fullName>
    </alternativeName>
</protein>
<evidence type="ECO:0000256" key="15">
    <source>
        <dbReference type="ARBA" id="ARBA00030048"/>
    </source>
</evidence>
<dbReference type="NCBIfam" id="TIGR01499">
    <property type="entry name" value="folC"/>
    <property type="match status" value="1"/>
</dbReference>
<dbReference type="Pfam" id="PF02875">
    <property type="entry name" value="Mur_ligase_C"/>
    <property type="match status" value="1"/>
</dbReference>
<dbReference type="GO" id="GO:0046872">
    <property type="term" value="F:metal ion binding"/>
    <property type="evidence" value="ECO:0007669"/>
    <property type="project" value="UniProtKB-KW"/>
</dbReference>
<evidence type="ECO:0000256" key="22">
    <source>
        <dbReference type="PIRNR" id="PIRNR001563"/>
    </source>
</evidence>
<dbReference type="InterPro" id="IPR013221">
    <property type="entry name" value="Mur_ligase_cen"/>
</dbReference>
<organism evidence="25 26">
    <name type="scientific">Candidatus Parabacteroides intestinipullorum</name>
    <dbReference type="NCBI Taxonomy" id="2838723"/>
    <lineage>
        <taxon>Bacteria</taxon>
        <taxon>Pseudomonadati</taxon>
        <taxon>Bacteroidota</taxon>
        <taxon>Bacteroidia</taxon>
        <taxon>Bacteroidales</taxon>
        <taxon>Tannerellaceae</taxon>
        <taxon>Parabacteroides</taxon>
    </lineage>
</organism>
<evidence type="ECO:0000256" key="8">
    <source>
        <dbReference type="ARBA" id="ARBA00019357"/>
    </source>
</evidence>
<evidence type="ECO:0000256" key="2">
    <source>
        <dbReference type="ARBA" id="ARBA00002714"/>
    </source>
</evidence>
<dbReference type="Pfam" id="PF08245">
    <property type="entry name" value="Mur_ligase_M"/>
    <property type="match status" value="1"/>
</dbReference>
<dbReference type="InterPro" id="IPR018109">
    <property type="entry name" value="Folylpolyglutamate_synth_CS"/>
</dbReference>
<keyword evidence="10" id="KW-0479">Metal-binding</keyword>
<dbReference type="GO" id="GO:0046656">
    <property type="term" value="P:folic acid biosynthetic process"/>
    <property type="evidence" value="ECO:0007669"/>
    <property type="project" value="UniProtKB-KW"/>
</dbReference>
<evidence type="ECO:0000259" key="23">
    <source>
        <dbReference type="Pfam" id="PF02875"/>
    </source>
</evidence>
<feature type="domain" description="Mur ligase C-terminal" evidence="23">
    <location>
        <begin position="303"/>
        <end position="422"/>
    </location>
</feature>
<comment type="function">
    <text evidence="2">Functions in two distinct reactions of the de novo folate biosynthetic pathway. Catalyzes the addition of a glutamate residue to dihydropteroate (7,8-dihydropteroate or H2Pte) to form dihydrofolate (7,8-dihydrofolate monoglutamate or H2Pte-Glu). Also catalyzes successive additions of L-glutamate to tetrahydrofolate or 10-formyltetrahydrofolate or 5,10-methylenetetrahydrofolate, leading to folylpolyglutamate derivatives.</text>
</comment>